<feature type="domain" description="NB-ARC" evidence="3">
    <location>
        <begin position="33"/>
        <end position="105"/>
    </location>
</feature>
<name>A0A811Q530_9POAL</name>
<accession>A0A811Q530</accession>
<dbReference type="GO" id="GO:0043531">
    <property type="term" value="F:ADP binding"/>
    <property type="evidence" value="ECO:0007669"/>
    <property type="project" value="InterPro"/>
</dbReference>
<dbReference type="InterPro" id="IPR002182">
    <property type="entry name" value="NB-ARC"/>
</dbReference>
<protein>
    <recommendedName>
        <fullName evidence="8">NB-ARC domain-containing protein</fullName>
    </recommendedName>
</protein>
<dbReference type="InterPro" id="IPR044974">
    <property type="entry name" value="Disease_R_plants"/>
</dbReference>
<dbReference type="AlphaFoldDB" id="A0A811Q530"/>
<dbReference type="InterPro" id="IPR032675">
    <property type="entry name" value="LRR_dom_sf"/>
</dbReference>
<dbReference type="InterPro" id="IPR027417">
    <property type="entry name" value="P-loop_NTPase"/>
</dbReference>
<keyword evidence="2" id="KW-0611">Plant defense</keyword>
<organism evidence="6 7">
    <name type="scientific">Miscanthus lutarioriparius</name>
    <dbReference type="NCBI Taxonomy" id="422564"/>
    <lineage>
        <taxon>Eukaryota</taxon>
        <taxon>Viridiplantae</taxon>
        <taxon>Streptophyta</taxon>
        <taxon>Embryophyta</taxon>
        <taxon>Tracheophyta</taxon>
        <taxon>Spermatophyta</taxon>
        <taxon>Magnoliopsida</taxon>
        <taxon>Liliopsida</taxon>
        <taxon>Poales</taxon>
        <taxon>Poaceae</taxon>
        <taxon>PACMAD clade</taxon>
        <taxon>Panicoideae</taxon>
        <taxon>Andropogonodae</taxon>
        <taxon>Andropogoneae</taxon>
        <taxon>Saccharinae</taxon>
        <taxon>Miscanthus</taxon>
    </lineage>
</organism>
<dbReference type="PRINTS" id="PR00364">
    <property type="entry name" value="DISEASERSIST"/>
</dbReference>
<dbReference type="EMBL" id="CAJGYO010000009">
    <property type="protein sequence ID" value="CAD6254157.1"/>
    <property type="molecule type" value="Genomic_DNA"/>
</dbReference>
<dbReference type="Pfam" id="PF23598">
    <property type="entry name" value="LRR_14"/>
    <property type="match status" value="1"/>
</dbReference>
<dbReference type="Proteomes" id="UP000604825">
    <property type="component" value="Unassembled WGS sequence"/>
</dbReference>
<gene>
    <name evidence="6" type="ORF">NCGR_LOCUS37764</name>
</gene>
<dbReference type="SUPFAM" id="SSF52047">
    <property type="entry name" value="RNI-like"/>
    <property type="match status" value="1"/>
</dbReference>
<dbReference type="Gene3D" id="3.80.10.10">
    <property type="entry name" value="Ribonuclease Inhibitor"/>
    <property type="match status" value="1"/>
</dbReference>
<evidence type="ECO:0000256" key="2">
    <source>
        <dbReference type="ARBA" id="ARBA00022821"/>
    </source>
</evidence>
<evidence type="ECO:0000313" key="6">
    <source>
        <dbReference type="EMBL" id="CAD6254157.1"/>
    </source>
</evidence>
<proteinExistence type="predicted"/>
<dbReference type="InterPro" id="IPR058922">
    <property type="entry name" value="WHD_DRP"/>
</dbReference>
<keyword evidence="1" id="KW-0677">Repeat</keyword>
<evidence type="ECO:0000259" key="5">
    <source>
        <dbReference type="Pfam" id="PF23598"/>
    </source>
</evidence>
<dbReference type="GO" id="GO:0098542">
    <property type="term" value="P:defense response to other organism"/>
    <property type="evidence" value="ECO:0007669"/>
    <property type="project" value="TreeGrafter"/>
</dbReference>
<dbReference type="Pfam" id="PF23559">
    <property type="entry name" value="WHD_DRP"/>
    <property type="match status" value="1"/>
</dbReference>
<feature type="domain" description="Disease resistance protein winged helix" evidence="4">
    <location>
        <begin position="350"/>
        <end position="397"/>
    </location>
</feature>
<dbReference type="Pfam" id="PF00931">
    <property type="entry name" value="NB-ARC"/>
    <property type="match status" value="2"/>
</dbReference>
<dbReference type="InterPro" id="IPR055414">
    <property type="entry name" value="LRR_R13L4/SHOC2-like"/>
</dbReference>
<evidence type="ECO:0000256" key="1">
    <source>
        <dbReference type="ARBA" id="ARBA00022737"/>
    </source>
</evidence>
<evidence type="ECO:0000259" key="3">
    <source>
        <dbReference type="Pfam" id="PF00931"/>
    </source>
</evidence>
<dbReference type="PANTHER" id="PTHR23155">
    <property type="entry name" value="DISEASE RESISTANCE PROTEIN RP"/>
    <property type="match status" value="1"/>
</dbReference>
<evidence type="ECO:0000313" key="7">
    <source>
        <dbReference type="Proteomes" id="UP000604825"/>
    </source>
</evidence>
<dbReference type="SUPFAM" id="SSF52540">
    <property type="entry name" value="P-loop containing nucleoside triphosphate hydrolases"/>
    <property type="match status" value="1"/>
</dbReference>
<keyword evidence="7" id="KW-1185">Reference proteome</keyword>
<reference evidence="6" key="1">
    <citation type="submission" date="2020-10" db="EMBL/GenBank/DDBJ databases">
        <authorList>
            <person name="Han B."/>
            <person name="Lu T."/>
            <person name="Zhao Q."/>
            <person name="Huang X."/>
            <person name="Zhao Y."/>
        </authorList>
    </citation>
    <scope>NUCLEOTIDE SEQUENCE</scope>
</reference>
<dbReference type="Gene3D" id="3.40.50.300">
    <property type="entry name" value="P-loop containing nucleotide triphosphate hydrolases"/>
    <property type="match status" value="2"/>
</dbReference>
<dbReference type="PANTHER" id="PTHR23155:SF1135">
    <property type="entry name" value="OS08G0246300 PROTEIN"/>
    <property type="match status" value="1"/>
</dbReference>
<evidence type="ECO:0000259" key="4">
    <source>
        <dbReference type="Pfam" id="PF23559"/>
    </source>
</evidence>
<comment type="caution">
    <text evidence="6">The sequence shown here is derived from an EMBL/GenBank/DDBJ whole genome shotgun (WGS) entry which is preliminary data.</text>
</comment>
<feature type="domain" description="NB-ARC" evidence="3">
    <location>
        <begin position="198"/>
        <end position="298"/>
    </location>
</feature>
<dbReference type="OrthoDB" id="693153at2759"/>
<feature type="domain" description="Disease resistance R13L4/SHOC-2-like LRR" evidence="5">
    <location>
        <begin position="471"/>
        <end position="548"/>
    </location>
</feature>
<sequence length="572" mass="65738">MQQQTAPNTAFGTMVLGILVEARDTAKKQQGLGDLTQLLTKEQTDLGVISVWGTGSELGTTSIIRKAYQDPELCRKFECCGWVKLTQPFNPHEFLRSMVAQFYTNSCLQKGIVINVDELKRIEGLQGDGDKSMKSDRVVDNSNEISMQDEATHGTGLSYYRIPASKRKAASDWVKNFQLVERKSEMNQLGNYIAKAYVNGLQMMSVWGIAGVGKSALVRTMYFDKYGWVDVTYPFNLRDFSRSLLLGFYSEPVQDMGIRDPTQECHKIIEDNRCLVIDDLQSMEEWDLIQAALLSRPSRNNEGVIFNVKGLEDKAALKLFKKQVQRQKPSSPIKDSKDEELQELILKCGDHIIRRRRLVRRWIAEGYARDTDKISAEERGEHFFYRLLDLSIIMLKTYSVTSAFGGRRVTLCQVNSFVREYIISRQMEENLVFELGGSCTLTSQRTGCHLIILKSWDRDRIVFESIDFSRLRSLTVFGEWRSFFISDRMRLLRVLDLEDASGLKDEDLKQMMKLLCRLKYLSLRGCTEISRLPNSLGCLRQLETLEAYPHYITQQQEGHHIQMLVTNHWELG</sequence>
<evidence type="ECO:0008006" key="8">
    <source>
        <dbReference type="Google" id="ProtNLM"/>
    </source>
</evidence>